<dbReference type="EMBL" id="JAMXLY010000019">
    <property type="protein sequence ID" value="MCO6025466.1"/>
    <property type="molecule type" value="Genomic_DNA"/>
</dbReference>
<proteinExistence type="predicted"/>
<evidence type="ECO:0000313" key="2">
    <source>
        <dbReference type="Proteomes" id="UP001204015"/>
    </source>
</evidence>
<dbReference type="PANTHER" id="PTHR36849">
    <property type="entry name" value="CYTOPLASMIC PROTEIN-RELATED"/>
    <property type="match status" value="1"/>
</dbReference>
<dbReference type="InterPro" id="IPR052552">
    <property type="entry name" value="YeaO-like"/>
</dbReference>
<dbReference type="Pfam" id="PF22752">
    <property type="entry name" value="DUF488-N3i"/>
    <property type="match status" value="1"/>
</dbReference>
<accession>A0ABT1BWN7</accession>
<dbReference type="RefSeq" id="WP_252760825.1">
    <property type="nucleotide sequence ID" value="NZ_JAMXLY010000019.1"/>
</dbReference>
<reference evidence="1 2" key="1">
    <citation type="submission" date="2022-06" db="EMBL/GenBank/DDBJ databases">
        <title>A taxonomic note on the genus Prevotella: Description of four novel genera and emended description of the genera Hallella and Xylanibacter.</title>
        <authorList>
            <person name="Hitch T.C.A."/>
        </authorList>
    </citation>
    <scope>NUCLEOTIDE SEQUENCE [LARGE SCALE GENOMIC DNA]</scope>
    <source>
        <strain evidence="1 2">DSM 100619</strain>
    </source>
</reference>
<keyword evidence="2" id="KW-1185">Reference proteome</keyword>
<organism evidence="1 2">
    <name type="scientific">Segatella cerevisiae</name>
    <dbReference type="NCBI Taxonomy" id="2053716"/>
    <lineage>
        <taxon>Bacteria</taxon>
        <taxon>Pseudomonadati</taxon>
        <taxon>Bacteroidota</taxon>
        <taxon>Bacteroidia</taxon>
        <taxon>Bacteroidales</taxon>
        <taxon>Prevotellaceae</taxon>
        <taxon>Segatella</taxon>
    </lineage>
</organism>
<sequence length="123" mass="14322">MLNHPILIKRIYSPMTLGDGYRVLVDRLWPRGLSKEKACLDEWNKGIAPTASLRQWFGHLPDRFPKFTEDYRNELDQNDEAHAFAVKCKSLLEKSPVTLLYGARDENHNHAIVLQHWLQEQLG</sequence>
<protein>
    <submittedName>
        <fullName evidence="1">DUF488 family protein</fullName>
    </submittedName>
</protein>
<dbReference type="Proteomes" id="UP001204015">
    <property type="component" value="Unassembled WGS sequence"/>
</dbReference>
<name>A0ABT1BWN7_9BACT</name>
<dbReference type="PANTHER" id="PTHR36849:SF1">
    <property type="entry name" value="CYTOPLASMIC PROTEIN"/>
    <property type="match status" value="1"/>
</dbReference>
<evidence type="ECO:0000313" key="1">
    <source>
        <dbReference type="EMBL" id="MCO6025466.1"/>
    </source>
</evidence>
<gene>
    <name evidence="1" type="ORF">NG821_06360</name>
</gene>
<comment type="caution">
    <text evidence="1">The sequence shown here is derived from an EMBL/GenBank/DDBJ whole genome shotgun (WGS) entry which is preliminary data.</text>
</comment>